<protein>
    <recommendedName>
        <fullName evidence="4">AMP-dependent synthetase/ligase domain-containing protein</fullName>
    </recommendedName>
</protein>
<feature type="compositionally biased region" description="Basic residues" evidence="1">
    <location>
        <begin position="141"/>
        <end position="152"/>
    </location>
</feature>
<comment type="caution">
    <text evidence="2">The sequence shown here is derived from an EMBL/GenBank/DDBJ whole genome shotgun (WGS) entry which is preliminary data.</text>
</comment>
<gene>
    <name evidence="2" type="ORF">QSG27_24490</name>
</gene>
<name>A0ABU0WPW1_9PROT</name>
<evidence type="ECO:0000313" key="2">
    <source>
        <dbReference type="EMBL" id="MDQ2105877.1"/>
    </source>
</evidence>
<sequence length="239" mass="24991">MHDTDRTDGAETALRALPGVLDACVLARGPDGRRVGYVTLRDGAALPPADGVGLTALLRINRMPRTADGAIDRTALARVPVWDDALSAAWRDRLTATPGIADAAVLVQPAAPTRPRLHLADLLPDHAETEEAQDGGGNHPAHTHAAHTHAAHAVRATIGQPLSDRPALSRGPDLAPDPAFPWTLAAALDRAAGTAGARLVHVADDFTETVESYAALRDRALRALGGLRGLGLERGERPA</sequence>
<dbReference type="Proteomes" id="UP001227317">
    <property type="component" value="Unassembled WGS sequence"/>
</dbReference>
<dbReference type="EMBL" id="JAUJFI010000177">
    <property type="protein sequence ID" value="MDQ2105877.1"/>
    <property type="molecule type" value="Genomic_DNA"/>
</dbReference>
<evidence type="ECO:0000313" key="3">
    <source>
        <dbReference type="Proteomes" id="UP001227317"/>
    </source>
</evidence>
<evidence type="ECO:0000256" key="1">
    <source>
        <dbReference type="SAM" id="MobiDB-lite"/>
    </source>
</evidence>
<accession>A0ABU0WPW1</accession>
<evidence type="ECO:0008006" key="4">
    <source>
        <dbReference type="Google" id="ProtNLM"/>
    </source>
</evidence>
<feature type="non-terminal residue" evidence="2">
    <location>
        <position position="239"/>
    </location>
</feature>
<dbReference type="SUPFAM" id="SSF56801">
    <property type="entry name" value="Acetyl-CoA synthetase-like"/>
    <property type="match status" value="1"/>
</dbReference>
<reference evidence="2 3" key="1">
    <citation type="submission" date="2023-06" db="EMBL/GenBank/DDBJ databases">
        <title>Azospirillum isscasensis sp.nov, a bacterium isolated from rhizosphere soil of rice.</title>
        <authorList>
            <person name="Wang H."/>
        </authorList>
    </citation>
    <scope>NUCLEOTIDE SEQUENCE [LARGE SCALE GENOMIC DNA]</scope>
    <source>
        <strain evidence="2 3">C340-1</strain>
    </source>
</reference>
<feature type="region of interest" description="Disordered" evidence="1">
    <location>
        <begin position="128"/>
        <end position="152"/>
    </location>
</feature>
<proteinExistence type="predicted"/>
<keyword evidence="3" id="KW-1185">Reference proteome</keyword>
<organism evidence="2 3">
    <name type="scientific">Azospirillum isscasi</name>
    <dbReference type="NCBI Taxonomy" id="3053926"/>
    <lineage>
        <taxon>Bacteria</taxon>
        <taxon>Pseudomonadati</taxon>
        <taxon>Pseudomonadota</taxon>
        <taxon>Alphaproteobacteria</taxon>
        <taxon>Rhodospirillales</taxon>
        <taxon>Azospirillaceae</taxon>
        <taxon>Azospirillum</taxon>
    </lineage>
</organism>